<dbReference type="EMBL" id="SFAT01000131">
    <property type="protein sequence ID" value="TRU95776.1"/>
    <property type="molecule type" value="Genomic_DNA"/>
</dbReference>
<dbReference type="PANTHER" id="PTHR37391">
    <property type="entry name" value="E3 UBIQUITIN-PROTEIN LIGASE"/>
    <property type="match status" value="1"/>
</dbReference>
<feature type="domain" description="DUF6817" evidence="1">
    <location>
        <begin position="47"/>
        <end position="130"/>
    </location>
</feature>
<gene>
    <name evidence="2" type="ORF">EWV75_12935</name>
</gene>
<dbReference type="Proteomes" id="UP000320523">
    <property type="component" value="Unassembled WGS sequence"/>
</dbReference>
<comment type="caution">
    <text evidence="2">The sequence shown here is derived from an EMBL/GenBank/DDBJ whole genome shotgun (WGS) entry which is preliminary data.</text>
</comment>
<evidence type="ECO:0000259" key="1">
    <source>
        <dbReference type="Pfam" id="PF20680"/>
    </source>
</evidence>
<accession>A0A552JJ38</accession>
<protein>
    <recommendedName>
        <fullName evidence="1">DUF6817 domain-containing protein</fullName>
    </recommendedName>
</protein>
<name>A0A552JJ38_9CHRO</name>
<organism evidence="2 3">
    <name type="scientific">Microcystis wesenbergii Mw_QC_S_20081001_S30D</name>
    <dbReference type="NCBI Taxonomy" id="2486245"/>
    <lineage>
        <taxon>Bacteria</taxon>
        <taxon>Bacillati</taxon>
        <taxon>Cyanobacteriota</taxon>
        <taxon>Cyanophyceae</taxon>
        <taxon>Oscillatoriophycideae</taxon>
        <taxon>Chroococcales</taxon>
        <taxon>Microcystaceae</taxon>
        <taxon>Microcystis</taxon>
    </lineage>
</organism>
<dbReference type="PANTHER" id="PTHR37391:SF2">
    <property type="entry name" value="E3 UBIQUITIN-PROTEIN LIGASE"/>
    <property type="match status" value="1"/>
</dbReference>
<dbReference type="InterPro" id="IPR049202">
    <property type="entry name" value="DUF6817"/>
</dbReference>
<proteinExistence type="predicted"/>
<evidence type="ECO:0000313" key="3">
    <source>
        <dbReference type="Proteomes" id="UP000320523"/>
    </source>
</evidence>
<reference evidence="2 3" key="1">
    <citation type="submission" date="2019-01" db="EMBL/GenBank/DDBJ databases">
        <title>Coherence of Microcystis species and biogeography revealed through population genomics.</title>
        <authorList>
            <person name="Perez-Carrascal O.M."/>
            <person name="Terrat Y."/>
            <person name="Giani A."/>
            <person name="Fortin N."/>
            <person name="Tromas N."/>
            <person name="Shapiro B.J."/>
        </authorList>
    </citation>
    <scope>NUCLEOTIDE SEQUENCE [LARGE SCALE GENOMIC DNA]</scope>
    <source>
        <strain evidence="2">Mw_QC_S_20081001_S30D</strain>
    </source>
</reference>
<dbReference type="AlphaFoldDB" id="A0A552JJ38"/>
<dbReference type="Pfam" id="PF20680">
    <property type="entry name" value="DUF6817"/>
    <property type="match status" value="1"/>
</dbReference>
<sequence>MSISHKIYNKGMSYLKIFPYRFLRWLDQINKSLLSQNVPPQSILNQLKQLGCDSTAHMNRDLLTHFQGTYQLLKKWGNQEAVCLAGLCHALYGTQTFPVALVSFSKRQEIAALIGEEAEKLAYYYSIITRQHFTENLKKNTNNLAIKSRLDGSIIPIQESEFIQLLEIFLADHLEQIFSINYRYRYQYQSFFLEAKPYLSQLGFKEFLLAYNCK</sequence>
<evidence type="ECO:0000313" key="2">
    <source>
        <dbReference type="EMBL" id="TRU95776.1"/>
    </source>
</evidence>